<reference evidence="1" key="1">
    <citation type="journal article" date="2022" name="bioRxiv">
        <title>Sequencing and chromosome-scale assembly of the giantPleurodeles waltlgenome.</title>
        <authorList>
            <person name="Brown T."/>
            <person name="Elewa A."/>
            <person name="Iarovenko S."/>
            <person name="Subramanian E."/>
            <person name="Araus A.J."/>
            <person name="Petzold A."/>
            <person name="Susuki M."/>
            <person name="Suzuki K.-i.T."/>
            <person name="Hayashi T."/>
            <person name="Toyoda A."/>
            <person name="Oliveira C."/>
            <person name="Osipova E."/>
            <person name="Leigh N.D."/>
            <person name="Simon A."/>
            <person name="Yun M.H."/>
        </authorList>
    </citation>
    <scope>NUCLEOTIDE SEQUENCE</scope>
    <source>
        <strain evidence="1">20211129_DDA</strain>
        <tissue evidence="1">Liver</tissue>
    </source>
</reference>
<name>A0AAV7RPL6_PLEWA</name>
<dbReference type="Proteomes" id="UP001066276">
    <property type="component" value="Chromosome 5"/>
</dbReference>
<evidence type="ECO:0000313" key="2">
    <source>
        <dbReference type="Proteomes" id="UP001066276"/>
    </source>
</evidence>
<protein>
    <submittedName>
        <fullName evidence="1">Uncharacterized protein</fullName>
    </submittedName>
</protein>
<sequence length="180" mass="20560">MEGPHRRPPGRWRWGEWLTQEETMLRPEETGSMPLIPMWTESALESEALRAEEDYTLKGGQLKVKKELGERPFTLTDSTPVPDNNTLLSAIQASRGALEERMGEVHSEVSLLRQDLRKVAERVTSAESPISEMEDTVRDIRKAVSKTKVINKDVMWRLEDAENRAQRNNLRFVGFAEGLT</sequence>
<accession>A0AAV7RPL6</accession>
<organism evidence="1 2">
    <name type="scientific">Pleurodeles waltl</name>
    <name type="common">Iberian ribbed newt</name>
    <dbReference type="NCBI Taxonomy" id="8319"/>
    <lineage>
        <taxon>Eukaryota</taxon>
        <taxon>Metazoa</taxon>
        <taxon>Chordata</taxon>
        <taxon>Craniata</taxon>
        <taxon>Vertebrata</taxon>
        <taxon>Euteleostomi</taxon>
        <taxon>Amphibia</taxon>
        <taxon>Batrachia</taxon>
        <taxon>Caudata</taxon>
        <taxon>Salamandroidea</taxon>
        <taxon>Salamandridae</taxon>
        <taxon>Pleurodelinae</taxon>
        <taxon>Pleurodeles</taxon>
    </lineage>
</organism>
<dbReference type="EMBL" id="JANPWB010000009">
    <property type="protein sequence ID" value="KAJ1153445.1"/>
    <property type="molecule type" value="Genomic_DNA"/>
</dbReference>
<gene>
    <name evidence="1" type="ORF">NDU88_006204</name>
</gene>
<keyword evidence="2" id="KW-1185">Reference proteome</keyword>
<dbReference type="AlphaFoldDB" id="A0AAV7RPL6"/>
<evidence type="ECO:0000313" key="1">
    <source>
        <dbReference type="EMBL" id="KAJ1153445.1"/>
    </source>
</evidence>
<comment type="caution">
    <text evidence="1">The sequence shown here is derived from an EMBL/GenBank/DDBJ whole genome shotgun (WGS) entry which is preliminary data.</text>
</comment>
<proteinExistence type="predicted"/>